<keyword evidence="1" id="KW-0472">Membrane</keyword>
<organism evidence="2 3">
    <name type="scientific">Enemella evansiae</name>
    <dbReference type="NCBI Taxonomy" id="2016499"/>
    <lineage>
        <taxon>Bacteria</taxon>
        <taxon>Bacillati</taxon>
        <taxon>Actinomycetota</taxon>
        <taxon>Actinomycetes</taxon>
        <taxon>Propionibacteriales</taxon>
        <taxon>Propionibacteriaceae</taxon>
        <taxon>Enemella</taxon>
    </lineage>
</organism>
<feature type="transmembrane region" description="Helical" evidence="1">
    <location>
        <begin position="30"/>
        <end position="49"/>
    </location>
</feature>
<feature type="transmembrane region" description="Helical" evidence="1">
    <location>
        <begin position="235"/>
        <end position="257"/>
    </location>
</feature>
<reference evidence="2 3" key="1">
    <citation type="submission" date="2017-07" db="EMBL/GenBank/DDBJ databases">
        <title>Draft whole genome sequences of clinical Proprionibacteriaceae strains.</title>
        <authorList>
            <person name="Bernier A.-M."/>
            <person name="Bernard K."/>
            <person name="Domingo M.-C."/>
        </authorList>
    </citation>
    <scope>NUCLEOTIDE SEQUENCE [LARGE SCALE GENOMIC DNA]</scope>
    <source>
        <strain evidence="2 3">NML 030167</strain>
    </source>
</reference>
<feature type="transmembrane region" description="Helical" evidence="1">
    <location>
        <begin position="189"/>
        <end position="215"/>
    </location>
</feature>
<comment type="caution">
    <text evidence="2">The sequence shown here is derived from an EMBL/GenBank/DDBJ whole genome shotgun (WGS) entry which is preliminary data.</text>
</comment>
<feature type="transmembrane region" description="Helical" evidence="1">
    <location>
        <begin position="55"/>
        <end position="78"/>
    </location>
</feature>
<keyword evidence="1" id="KW-0812">Transmembrane</keyword>
<evidence type="ECO:0000256" key="1">
    <source>
        <dbReference type="SAM" id="Phobius"/>
    </source>
</evidence>
<accession>A0A4R6LV48</accession>
<dbReference type="AlphaFoldDB" id="A0A255GPP1"/>
<feature type="transmembrane region" description="Helical" evidence="1">
    <location>
        <begin position="264"/>
        <end position="284"/>
    </location>
</feature>
<gene>
    <name evidence="2" type="ORF">CGZ94_00145</name>
</gene>
<name>A0A255GPP1_9ACTN</name>
<feature type="transmembrane region" description="Helical" evidence="1">
    <location>
        <begin position="159"/>
        <end position="177"/>
    </location>
</feature>
<proteinExistence type="predicted"/>
<dbReference type="EMBL" id="NMVO01000001">
    <property type="protein sequence ID" value="OYO17362.1"/>
    <property type="molecule type" value="Genomic_DNA"/>
</dbReference>
<keyword evidence="3" id="KW-1185">Reference proteome</keyword>
<dbReference type="RefSeq" id="WP_094356968.1">
    <property type="nucleotide sequence ID" value="NZ_NMVK01000009.1"/>
</dbReference>
<protein>
    <submittedName>
        <fullName evidence="2">Uncharacterized protein</fullName>
    </submittedName>
</protein>
<feature type="transmembrane region" description="Helical" evidence="1">
    <location>
        <begin position="107"/>
        <end position="125"/>
    </location>
</feature>
<feature type="transmembrane region" description="Helical" evidence="1">
    <location>
        <begin position="351"/>
        <end position="370"/>
    </location>
</feature>
<sequence>MIGALRELWGYLTQLAGDTWRVFIRLFPKLVTLQLLGWLGYGASLRIAASLVEKSAWAALVVFSAGFVSLLTAIVLQLRLVGAELGVRQVLPESAPNDDRDESVPRLLALTLLPFLGIYAAFGYVQERARELVVASLQQTGFLSDATIMTQFAPRSRDGVLMVIGIVAGAYVVRRGLDLLHEFTDRRVLGLAAAFVEAFFMLSLILAGGNLLNFVKNWLGDRVLSAWVDGWVDGLSAVLAQIKINLPAIILVVGNFLQDNLFPFLLNVISQPIAWLAVAALVYGSHVLSVAELWRKGEPPTRAVEKLAERQRRHQAVRSSGVGRRAWLEFQELFLGDIDDKYVPTLQSLRLVLRSGVLFLVAFVLLHLAITRLEDAWAYAIQWLIGGHRSEFWYTWGPLVDLAREVPFQPLRICLLAVTFAACLARFRARAEAAADAEATEAEAGKTAPEVTR</sequence>
<keyword evidence="1" id="KW-1133">Transmembrane helix</keyword>
<accession>A0A255GPP1</accession>
<evidence type="ECO:0000313" key="3">
    <source>
        <dbReference type="Proteomes" id="UP000215896"/>
    </source>
</evidence>
<evidence type="ECO:0000313" key="2">
    <source>
        <dbReference type="EMBL" id="OYO17362.1"/>
    </source>
</evidence>
<dbReference type="Proteomes" id="UP000215896">
    <property type="component" value="Unassembled WGS sequence"/>
</dbReference>